<evidence type="ECO:0000313" key="4">
    <source>
        <dbReference type="Proteomes" id="UP000552883"/>
    </source>
</evidence>
<dbReference type="AlphaFoldDB" id="A0A840X7V0"/>
<dbReference type="Proteomes" id="UP000552883">
    <property type="component" value="Unassembled WGS sequence"/>
</dbReference>
<feature type="region of interest" description="Disordered" evidence="1">
    <location>
        <begin position="288"/>
        <end position="310"/>
    </location>
</feature>
<keyword evidence="2" id="KW-0472">Membrane</keyword>
<name>A0A840X7V0_9MICO</name>
<organism evidence="3 4">
    <name type="scientific">Microcella frigidaquae</name>
    <dbReference type="NCBI Taxonomy" id="424758"/>
    <lineage>
        <taxon>Bacteria</taxon>
        <taxon>Bacillati</taxon>
        <taxon>Actinomycetota</taxon>
        <taxon>Actinomycetes</taxon>
        <taxon>Micrococcales</taxon>
        <taxon>Microbacteriaceae</taxon>
        <taxon>Microcella</taxon>
    </lineage>
</organism>
<feature type="transmembrane region" description="Helical" evidence="2">
    <location>
        <begin position="94"/>
        <end position="116"/>
    </location>
</feature>
<accession>A0A840X7V0</accession>
<keyword evidence="4" id="KW-1185">Reference proteome</keyword>
<evidence type="ECO:0000313" key="3">
    <source>
        <dbReference type="EMBL" id="MBB5618633.1"/>
    </source>
</evidence>
<feature type="compositionally biased region" description="Basic and acidic residues" evidence="1">
    <location>
        <begin position="32"/>
        <end position="41"/>
    </location>
</feature>
<feature type="transmembrane region" description="Helical" evidence="2">
    <location>
        <begin position="168"/>
        <end position="187"/>
    </location>
</feature>
<feature type="region of interest" description="Disordered" evidence="1">
    <location>
        <begin position="17"/>
        <end position="41"/>
    </location>
</feature>
<dbReference type="OrthoDB" id="7544025at2"/>
<feature type="transmembrane region" description="Helical" evidence="2">
    <location>
        <begin position="137"/>
        <end position="156"/>
    </location>
</feature>
<sequence>MAERKVTKKVVKVEVDESPAERASSANGGDDAAPRADWKPSAEAKGQATGLRWGAAAFWAGALIGEGLAIYWLLWLEPFKPSVSAPWFQNSETALWLLLGMLVGIGLLAVAGSQLWKKANRLDPARRSEPARFFVQNQLGAIITMIAFLPLIILIFLNKDMDGKQKGIAGAVGIVVLIVATLLGASFNPPSVEDYANEGQIDEYTAIVQELTGQDSVTWTAGGSVYHLCLEASAVNRESADNAIYEGTVDAAHADGKEGLTLQVEQELGECGLPEPENLDELEAEIRELRDSVEQDNAPAEEAPAEEPTE</sequence>
<reference evidence="3 4" key="1">
    <citation type="submission" date="2020-08" db="EMBL/GenBank/DDBJ databases">
        <title>Sequencing the genomes of 1000 actinobacteria strains.</title>
        <authorList>
            <person name="Klenk H.-P."/>
        </authorList>
    </citation>
    <scope>NUCLEOTIDE SEQUENCE [LARGE SCALE GENOMIC DNA]</scope>
    <source>
        <strain evidence="3 4">DSM 23889</strain>
    </source>
</reference>
<dbReference type="RefSeq" id="WP_153981840.1">
    <property type="nucleotide sequence ID" value="NZ_BAAANZ010000003.1"/>
</dbReference>
<gene>
    <name evidence="3" type="ORF">BJ959_002129</name>
</gene>
<keyword evidence="2" id="KW-0812">Transmembrane</keyword>
<proteinExistence type="predicted"/>
<feature type="transmembrane region" description="Helical" evidence="2">
    <location>
        <begin position="53"/>
        <end position="74"/>
    </location>
</feature>
<evidence type="ECO:0000256" key="2">
    <source>
        <dbReference type="SAM" id="Phobius"/>
    </source>
</evidence>
<comment type="caution">
    <text evidence="3">The sequence shown here is derived from an EMBL/GenBank/DDBJ whole genome shotgun (WGS) entry which is preliminary data.</text>
</comment>
<protein>
    <submittedName>
        <fullName evidence="3">Uncharacterized protein</fullName>
    </submittedName>
</protein>
<evidence type="ECO:0000256" key="1">
    <source>
        <dbReference type="SAM" id="MobiDB-lite"/>
    </source>
</evidence>
<keyword evidence="2" id="KW-1133">Transmembrane helix</keyword>
<dbReference type="EMBL" id="JACHBS010000001">
    <property type="protein sequence ID" value="MBB5618633.1"/>
    <property type="molecule type" value="Genomic_DNA"/>
</dbReference>